<evidence type="ECO:0000259" key="4">
    <source>
        <dbReference type="Pfam" id="PF01926"/>
    </source>
</evidence>
<dbReference type="RefSeq" id="XP_004360965.1">
    <property type="nucleotide sequence ID" value="XM_004360908.1"/>
</dbReference>
<gene>
    <name evidence="5" type="ORF">DFA_05244</name>
</gene>
<dbReference type="InterPro" id="IPR006073">
    <property type="entry name" value="GTP-bd"/>
</dbReference>
<dbReference type="Gene3D" id="1.10.1580.10">
    <property type="match status" value="1"/>
</dbReference>
<sequence length="400" mass="44829">MNKAFRASFEYGGKINWFPGHMIKASKEVRETLKRIDIVLEIRDSRAPISSENPLLSDIIKEEQRENTSHVIIFNKADLSNHNLQKKIQQKFENRDKGVSVAFTQAAMSKAASHAGQSAAALSQISHPRHPYNAVVTAIKFHKDWLNEKKRQQQEIQLQRLQEQKDEKERIEQLNNNNNINGSTNMINTTTTTTTSTPIQPKKINTTKIDSSKLKKELNLMVIGLPNLGKSSIINSIRTASSMAKSAKTGALPGVTKHISGFRVLDDPPAFLVDTPGIMIPGSMKDIEHALTLAAIGSISERIIDIKVVADFLLFKMNQLGQTTYVKALDYPEGPTDDIHKLLSHMCMKHGFINNHNTLESLKNSSSSHNSYDYNQASKLFLQMYRDGKFGHFSLDKIPP</sequence>
<dbReference type="InterPro" id="IPR027417">
    <property type="entry name" value="P-loop_NTPase"/>
</dbReference>
<keyword evidence="6" id="KW-1185">Reference proteome</keyword>
<name>F4PNR1_CACFS</name>
<feature type="region of interest" description="Disordered" evidence="3">
    <location>
        <begin position="176"/>
        <end position="202"/>
    </location>
</feature>
<evidence type="ECO:0000313" key="5">
    <source>
        <dbReference type="EMBL" id="EGG23114.1"/>
    </source>
</evidence>
<feature type="domain" description="G" evidence="4">
    <location>
        <begin position="220"/>
        <end position="288"/>
    </location>
</feature>
<dbReference type="GO" id="GO:0032543">
    <property type="term" value="P:mitochondrial translation"/>
    <property type="evidence" value="ECO:0007669"/>
    <property type="project" value="TreeGrafter"/>
</dbReference>
<dbReference type="Pfam" id="PF01926">
    <property type="entry name" value="MMR_HSR1"/>
    <property type="match status" value="1"/>
</dbReference>
<dbReference type="OMA" id="IRWWREE"/>
<keyword evidence="1" id="KW-0547">Nucleotide-binding</keyword>
<dbReference type="Gene3D" id="3.40.50.300">
    <property type="entry name" value="P-loop containing nucleotide triphosphate hydrolases"/>
    <property type="match status" value="1"/>
</dbReference>
<dbReference type="GO" id="GO:0005739">
    <property type="term" value="C:mitochondrion"/>
    <property type="evidence" value="ECO:0007669"/>
    <property type="project" value="TreeGrafter"/>
</dbReference>
<dbReference type="KEGG" id="dfa:DFA_05244"/>
<evidence type="ECO:0000256" key="2">
    <source>
        <dbReference type="ARBA" id="ARBA00023134"/>
    </source>
</evidence>
<reference evidence="6" key="1">
    <citation type="journal article" date="2011" name="Genome Res.">
        <title>Phylogeny-wide analysis of social amoeba genomes highlights ancient origins for complex intercellular communication.</title>
        <authorList>
            <person name="Heidel A.J."/>
            <person name="Lawal H.M."/>
            <person name="Felder M."/>
            <person name="Schilde C."/>
            <person name="Helps N.R."/>
            <person name="Tunggal B."/>
            <person name="Rivero F."/>
            <person name="John U."/>
            <person name="Schleicher M."/>
            <person name="Eichinger L."/>
            <person name="Platzer M."/>
            <person name="Noegel A.A."/>
            <person name="Schaap P."/>
            <person name="Gloeckner G."/>
        </authorList>
    </citation>
    <scope>NUCLEOTIDE SEQUENCE [LARGE SCALE GENOMIC DNA]</scope>
    <source>
        <strain evidence="6">SH3</strain>
    </source>
</reference>
<dbReference type="AlphaFoldDB" id="F4PNR1"/>
<feature type="compositionally biased region" description="Low complexity" evidence="3">
    <location>
        <begin position="176"/>
        <end position="197"/>
    </location>
</feature>
<dbReference type="GeneID" id="14875384"/>
<dbReference type="OrthoDB" id="269151at2759"/>
<dbReference type="Proteomes" id="UP000007797">
    <property type="component" value="Unassembled WGS sequence"/>
</dbReference>
<dbReference type="CDD" id="cd01856">
    <property type="entry name" value="YlqF"/>
    <property type="match status" value="1"/>
</dbReference>
<proteinExistence type="predicted"/>
<evidence type="ECO:0000256" key="1">
    <source>
        <dbReference type="ARBA" id="ARBA00022741"/>
    </source>
</evidence>
<organism evidence="5 6">
    <name type="scientific">Cavenderia fasciculata</name>
    <name type="common">Slime mold</name>
    <name type="synonym">Dictyostelium fasciculatum</name>
    <dbReference type="NCBI Taxonomy" id="261658"/>
    <lineage>
        <taxon>Eukaryota</taxon>
        <taxon>Amoebozoa</taxon>
        <taxon>Evosea</taxon>
        <taxon>Eumycetozoa</taxon>
        <taxon>Dictyostelia</taxon>
        <taxon>Acytosteliales</taxon>
        <taxon>Cavenderiaceae</taxon>
        <taxon>Cavenderia</taxon>
    </lineage>
</organism>
<dbReference type="InterPro" id="IPR023179">
    <property type="entry name" value="GTP-bd_ortho_bundle_sf"/>
</dbReference>
<dbReference type="EMBL" id="GL883008">
    <property type="protein sequence ID" value="EGG23114.1"/>
    <property type="molecule type" value="Genomic_DNA"/>
</dbReference>
<dbReference type="PANTHER" id="PTHR45782">
    <property type="entry name" value="MITOCHONDRIAL RIBOSOME-ASSOCIATED GTPASE 1"/>
    <property type="match status" value="1"/>
</dbReference>
<protein>
    <recommendedName>
        <fullName evidence="4">G domain-containing protein</fullName>
    </recommendedName>
</protein>
<dbReference type="STRING" id="1054147.F4PNR1"/>
<dbReference type="GO" id="GO:0005525">
    <property type="term" value="F:GTP binding"/>
    <property type="evidence" value="ECO:0007669"/>
    <property type="project" value="UniProtKB-KW"/>
</dbReference>
<dbReference type="SUPFAM" id="SSF52540">
    <property type="entry name" value="P-loop containing nucleoside triphosphate hydrolases"/>
    <property type="match status" value="1"/>
</dbReference>
<dbReference type="PANTHER" id="PTHR45782:SF4">
    <property type="entry name" value="MITOCHONDRIAL RIBOSOME-ASSOCIATED GTPASE 1"/>
    <property type="match status" value="1"/>
</dbReference>
<keyword evidence="2" id="KW-0342">GTP-binding</keyword>
<accession>F4PNR1</accession>
<evidence type="ECO:0000256" key="3">
    <source>
        <dbReference type="SAM" id="MobiDB-lite"/>
    </source>
</evidence>
<evidence type="ECO:0000313" key="6">
    <source>
        <dbReference type="Proteomes" id="UP000007797"/>
    </source>
</evidence>
<dbReference type="GO" id="GO:0003924">
    <property type="term" value="F:GTPase activity"/>
    <property type="evidence" value="ECO:0007669"/>
    <property type="project" value="TreeGrafter"/>
</dbReference>